<dbReference type="InterPro" id="IPR027806">
    <property type="entry name" value="HARBI1_dom"/>
</dbReference>
<dbReference type="SUPFAM" id="SSF52058">
    <property type="entry name" value="L domain-like"/>
    <property type="match status" value="1"/>
</dbReference>
<dbReference type="InterPro" id="IPR045249">
    <property type="entry name" value="HARBI1-like"/>
</dbReference>
<evidence type="ECO:0000256" key="7">
    <source>
        <dbReference type="ARBA" id="ARBA00023242"/>
    </source>
</evidence>
<feature type="region of interest" description="Disordered" evidence="8">
    <location>
        <begin position="624"/>
        <end position="645"/>
    </location>
</feature>
<keyword evidence="6" id="KW-0378">Hydrolase</keyword>
<dbReference type="GO" id="GO:0004518">
    <property type="term" value="F:nuclease activity"/>
    <property type="evidence" value="ECO:0007669"/>
    <property type="project" value="UniProtKB-KW"/>
</dbReference>
<dbReference type="Gramene" id="TraesCS6A02G052300.2">
    <property type="protein sequence ID" value="TraesCS6A02G052300.2"/>
    <property type="gene ID" value="TraesCS6A02G052300"/>
</dbReference>
<evidence type="ECO:0000256" key="6">
    <source>
        <dbReference type="ARBA" id="ARBA00022801"/>
    </source>
</evidence>
<dbReference type="PANTHER" id="PTHR22930">
    <property type="match status" value="1"/>
</dbReference>
<dbReference type="Gene3D" id="3.80.10.10">
    <property type="entry name" value="Ribonuclease Inhibitor"/>
    <property type="match status" value="1"/>
</dbReference>
<dbReference type="GO" id="GO:0046872">
    <property type="term" value="F:metal ion binding"/>
    <property type="evidence" value="ECO:0007669"/>
    <property type="project" value="UniProtKB-KW"/>
</dbReference>
<keyword evidence="4" id="KW-0540">Nuclease</keyword>
<evidence type="ECO:0000313" key="11">
    <source>
        <dbReference type="EnsemblPlants" id="TraesCS6A02G052300.2"/>
    </source>
</evidence>
<reference evidence="11" key="2">
    <citation type="submission" date="2018-10" db="UniProtKB">
        <authorList>
            <consortium name="EnsemblPlants"/>
        </authorList>
    </citation>
    <scope>IDENTIFICATION</scope>
</reference>
<accession>A0A3B6NK54</accession>
<evidence type="ECO:0000256" key="5">
    <source>
        <dbReference type="ARBA" id="ARBA00022723"/>
    </source>
</evidence>
<comment type="cofactor">
    <cofactor evidence="1">
        <name>a divalent metal cation</name>
        <dbReference type="ChEBI" id="CHEBI:60240"/>
    </cofactor>
</comment>
<evidence type="ECO:0000256" key="9">
    <source>
        <dbReference type="SAM" id="SignalP"/>
    </source>
</evidence>
<feature type="domain" description="DDE Tnp4" evidence="10">
    <location>
        <begin position="419"/>
        <end position="563"/>
    </location>
</feature>
<dbReference type="AlphaFoldDB" id="A0A3B6NK54"/>
<dbReference type="PANTHER" id="PTHR22930:SF173">
    <property type="entry name" value="DISEASE RESISTANCE RPP13-LIKE PROTEIN 1"/>
    <property type="match status" value="1"/>
</dbReference>
<feature type="chain" id="PRO_5043178332" description="DDE Tnp4 domain-containing protein" evidence="9">
    <location>
        <begin position="24"/>
        <end position="668"/>
    </location>
</feature>
<protein>
    <recommendedName>
        <fullName evidence="10">DDE Tnp4 domain-containing protein</fullName>
    </recommendedName>
</protein>
<sequence>MMSSSIMPLKSLRILFITDLACCTQLPDGLCQLPYLEIIQIDRAPAIKRIGPEFIQSYHHYGPCPSQMVAAFPRLHNMNLVRMVEWEEWEWEEQMQAFPVLQKLMLQRCKLKCLPPGLASQARALNKLCIYHVHSLISLENFPSLVDLELDENLDLEMITNLLRLQKLTIENCPKLKVLEGIPALHRFVLAYNDMETIPKYMGGINPRHLELYCSLALLVSIAAGQSGPEWDKCSHVEHVKAYAREGGNSRKWYVLYIVDPYNLETNVSRSFMSRGTLTSFEDADRFEYVFKMSRKTFSYICSLVYVPSLEVMNSYTFDDGRLLSLEDRVAIALKRLYSSEPPETIGSSVSVSESTVLLVSERFVDAVYKRAKNHGRWPDSSKMDNIKSMFDKIHNMHNCCGVICTTHIPFGPNLDHEKNDSILVQLVIDPEMRFRAIWWGRVSSMNQSSILHESYLFKECEKGAWLNGGKLKVAVDGSEVGEYIVGDAGYPLLPWLLTPYHEEDLSDSKAEFNRRHNAATTCAQKALTRFKDTWKYLQGETSCPVSPDSLVATIHACCYLHNIVIDMEDDGAMPSVEEPDYYGEVRQLANEDAVRARDMLSLYFLKIMSSESVDMENDLEVAATGSGDEDKEEKKHRQEHQRKRDMMMTRITLSKKYFFLPHLVSRW</sequence>
<dbReference type="Gramene" id="TraesCS6A03G0116400.1">
    <property type="protein sequence ID" value="TraesCS6A03G0116400.1.CDS"/>
    <property type="gene ID" value="TraesCS6A03G0116400"/>
</dbReference>
<dbReference type="Proteomes" id="UP000019116">
    <property type="component" value="Chromosome 6A"/>
</dbReference>
<name>A0A3B6NK54_WHEAT</name>
<dbReference type="GO" id="GO:0005634">
    <property type="term" value="C:nucleus"/>
    <property type="evidence" value="ECO:0007669"/>
    <property type="project" value="UniProtKB-SubCell"/>
</dbReference>
<proteinExistence type="inferred from homology"/>
<feature type="compositionally biased region" description="Basic and acidic residues" evidence="8">
    <location>
        <begin position="633"/>
        <end position="645"/>
    </location>
</feature>
<comment type="similarity">
    <text evidence="3">Belongs to the HARBI1 family.</text>
</comment>
<dbReference type="GO" id="GO:0016787">
    <property type="term" value="F:hydrolase activity"/>
    <property type="evidence" value="ECO:0007669"/>
    <property type="project" value="UniProtKB-KW"/>
</dbReference>
<evidence type="ECO:0000256" key="2">
    <source>
        <dbReference type="ARBA" id="ARBA00004123"/>
    </source>
</evidence>
<keyword evidence="5" id="KW-0479">Metal-binding</keyword>
<feature type="signal peptide" evidence="9">
    <location>
        <begin position="1"/>
        <end position="23"/>
    </location>
</feature>
<keyword evidence="12" id="KW-1185">Reference proteome</keyword>
<evidence type="ECO:0000313" key="12">
    <source>
        <dbReference type="Proteomes" id="UP000019116"/>
    </source>
</evidence>
<dbReference type="Pfam" id="PF13359">
    <property type="entry name" value="DDE_Tnp_4"/>
    <property type="match status" value="1"/>
</dbReference>
<evidence type="ECO:0000256" key="8">
    <source>
        <dbReference type="SAM" id="MobiDB-lite"/>
    </source>
</evidence>
<organism evidence="11">
    <name type="scientific">Triticum aestivum</name>
    <name type="common">Wheat</name>
    <dbReference type="NCBI Taxonomy" id="4565"/>
    <lineage>
        <taxon>Eukaryota</taxon>
        <taxon>Viridiplantae</taxon>
        <taxon>Streptophyta</taxon>
        <taxon>Embryophyta</taxon>
        <taxon>Tracheophyta</taxon>
        <taxon>Spermatophyta</taxon>
        <taxon>Magnoliopsida</taxon>
        <taxon>Liliopsida</taxon>
        <taxon>Poales</taxon>
        <taxon>Poaceae</taxon>
        <taxon>BOP clade</taxon>
        <taxon>Pooideae</taxon>
        <taxon>Triticodae</taxon>
        <taxon>Triticeae</taxon>
        <taxon>Triticinae</taxon>
        <taxon>Triticum</taxon>
    </lineage>
</organism>
<reference evidence="11" key="1">
    <citation type="submission" date="2018-08" db="EMBL/GenBank/DDBJ databases">
        <authorList>
            <person name="Rossello M."/>
        </authorList>
    </citation>
    <scope>NUCLEOTIDE SEQUENCE [LARGE SCALE GENOMIC DNA]</scope>
    <source>
        <strain evidence="11">cv. Chinese Spring</strain>
    </source>
</reference>
<dbReference type="EnsemblPlants" id="TraesCS6A02G052300.2">
    <property type="protein sequence ID" value="TraesCS6A02G052300.2"/>
    <property type="gene ID" value="TraesCS6A02G052300"/>
</dbReference>
<evidence type="ECO:0000256" key="1">
    <source>
        <dbReference type="ARBA" id="ARBA00001968"/>
    </source>
</evidence>
<evidence type="ECO:0000256" key="4">
    <source>
        <dbReference type="ARBA" id="ARBA00022722"/>
    </source>
</evidence>
<dbReference type="InterPro" id="IPR032675">
    <property type="entry name" value="LRR_dom_sf"/>
</dbReference>
<evidence type="ECO:0000256" key="3">
    <source>
        <dbReference type="ARBA" id="ARBA00006958"/>
    </source>
</evidence>
<keyword evidence="9" id="KW-0732">Signal</keyword>
<evidence type="ECO:0000259" key="10">
    <source>
        <dbReference type="Pfam" id="PF13359"/>
    </source>
</evidence>
<comment type="subcellular location">
    <subcellularLocation>
        <location evidence="2">Nucleus</location>
    </subcellularLocation>
</comment>
<dbReference type="OrthoDB" id="2668416at2759"/>
<keyword evidence="7" id="KW-0539">Nucleus</keyword>